<keyword evidence="4 10" id="KW-0812">Transmembrane</keyword>
<dbReference type="RefSeq" id="WP_073472531.1">
    <property type="nucleotide sequence ID" value="NZ_FQZU01000002.1"/>
</dbReference>
<evidence type="ECO:0000313" key="12">
    <source>
        <dbReference type="Proteomes" id="UP000183994"/>
    </source>
</evidence>
<evidence type="ECO:0000256" key="7">
    <source>
        <dbReference type="ARBA" id="ARBA00023136"/>
    </source>
</evidence>
<comment type="subcellular location">
    <subcellularLocation>
        <location evidence="10">Cell membrane</location>
        <topology evidence="10">Multi-pass membrane protein</topology>
    </subcellularLocation>
</comment>
<comment type="catalytic activity">
    <reaction evidence="10">
        <text>an acyl phosphate + sn-glycerol 3-phosphate = a 1-acyl-sn-glycero-3-phosphate + phosphate</text>
        <dbReference type="Rhea" id="RHEA:34075"/>
        <dbReference type="ChEBI" id="CHEBI:43474"/>
        <dbReference type="ChEBI" id="CHEBI:57597"/>
        <dbReference type="ChEBI" id="CHEBI:57970"/>
        <dbReference type="ChEBI" id="CHEBI:59918"/>
        <dbReference type="EC" id="2.3.1.275"/>
    </reaction>
</comment>
<dbReference type="HAMAP" id="MF_01043">
    <property type="entry name" value="PlsY"/>
    <property type="match status" value="1"/>
</dbReference>
<comment type="pathway">
    <text evidence="10">Lipid metabolism; phospholipid metabolism.</text>
</comment>
<keyword evidence="7 10" id="KW-0472">Membrane</keyword>
<evidence type="ECO:0000256" key="5">
    <source>
        <dbReference type="ARBA" id="ARBA00022989"/>
    </source>
</evidence>
<comment type="subunit">
    <text evidence="10">Probably interacts with PlsX.</text>
</comment>
<keyword evidence="5 10" id="KW-1133">Transmembrane helix</keyword>
<dbReference type="EMBL" id="FQZU01000002">
    <property type="protein sequence ID" value="SHI77913.1"/>
    <property type="molecule type" value="Genomic_DNA"/>
</dbReference>
<comment type="function">
    <text evidence="10">Catalyzes the transfer of an acyl group from acyl-phosphate (acyl-PO(4)) to glycerol-3-phosphate (G3P) to form lysophosphatidic acid (LPA). This enzyme utilizes acyl-phosphate as fatty acyl donor, but not acyl-CoA or acyl-ACP.</text>
</comment>
<keyword evidence="1 10" id="KW-1003">Cell membrane</keyword>
<dbReference type="GO" id="GO:0043772">
    <property type="term" value="F:acyl-phosphate glycerol-3-phosphate acyltransferase activity"/>
    <property type="evidence" value="ECO:0007669"/>
    <property type="project" value="UniProtKB-UniRule"/>
</dbReference>
<keyword evidence="6 10" id="KW-0443">Lipid metabolism</keyword>
<keyword evidence="2 10" id="KW-0444">Lipid biosynthesis</keyword>
<comment type="similarity">
    <text evidence="10">Belongs to the PlsY family.</text>
</comment>
<keyword evidence="8 10" id="KW-0594">Phospholipid biosynthesis</keyword>
<evidence type="ECO:0000256" key="2">
    <source>
        <dbReference type="ARBA" id="ARBA00022516"/>
    </source>
</evidence>
<keyword evidence="11" id="KW-0012">Acyltransferase</keyword>
<sequence length="199" mass="20498">MYFPFFLALAYALGSVPFGAVLSRWRAGMDITKAGSGNIGATNVLRQAGPALGVATLACDMAKGALPVLGAVLVLGTDGFWTQTAVALTALAAFLGHLFPLYSLFKKGGKGVATAAGCVLILSPAALVCALAVFAAVVGIFRRVSLGSLISAASLAPLVYWQTHSLPYTGAALAVTVLVWFKHEANIKRLIAGEESAIF</sequence>
<evidence type="ECO:0000256" key="6">
    <source>
        <dbReference type="ARBA" id="ARBA00023098"/>
    </source>
</evidence>
<evidence type="ECO:0000256" key="1">
    <source>
        <dbReference type="ARBA" id="ARBA00022475"/>
    </source>
</evidence>
<evidence type="ECO:0000256" key="4">
    <source>
        <dbReference type="ARBA" id="ARBA00022692"/>
    </source>
</evidence>
<dbReference type="Proteomes" id="UP000183994">
    <property type="component" value="Unassembled WGS sequence"/>
</dbReference>
<keyword evidence="12" id="KW-1185">Reference proteome</keyword>
<feature type="transmembrane region" description="Helical" evidence="10">
    <location>
        <begin position="85"/>
        <end position="105"/>
    </location>
</feature>
<comment type="caution">
    <text evidence="10">Lacks conserved residue(s) required for the propagation of feature annotation.</text>
</comment>
<accession>A0A1M6DXN7</accession>
<dbReference type="GO" id="GO:0005886">
    <property type="term" value="C:plasma membrane"/>
    <property type="evidence" value="ECO:0007669"/>
    <property type="project" value="UniProtKB-SubCell"/>
</dbReference>
<reference evidence="12" key="1">
    <citation type="submission" date="2016-11" db="EMBL/GenBank/DDBJ databases">
        <authorList>
            <person name="Varghese N."/>
            <person name="Submissions S."/>
        </authorList>
    </citation>
    <scope>NUCLEOTIDE SEQUENCE [LARGE SCALE GENOMIC DNA]</scope>
    <source>
        <strain evidence="12">DSM 16219</strain>
    </source>
</reference>
<gene>
    <name evidence="10" type="primary">plsY</name>
    <name evidence="11" type="ORF">SAMN02745216_00487</name>
</gene>
<evidence type="ECO:0000313" key="11">
    <source>
        <dbReference type="EMBL" id="SHI77913.1"/>
    </source>
</evidence>
<dbReference type="GO" id="GO:0008654">
    <property type="term" value="P:phospholipid biosynthetic process"/>
    <property type="evidence" value="ECO:0007669"/>
    <property type="project" value="UniProtKB-UniRule"/>
</dbReference>
<dbReference type="PANTHER" id="PTHR30309:SF0">
    <property type="entry name" value="GLYCEROL-3-PHOSPHATE ACYLTRANSFERASE-RELATED"/>
    <property type="match status" value="1"/>
</dbReference>
<dbReference type="AlphaFoldDB" id="A0A1M6DXN7"/>
<name>A0A1M6DXN7_9BACT</name>
<evidence type="ECO:0000256" key="3">
    <source>
        <dbReference type="ARBA" id="ARBA00022679"/>
    </source>
</evidence>
<proteinExistence type="inferred from homology"/>
<keyword evidence="9 10" id="KW-1208">Phospholipid metabolism</keyword>
<dbReference type="OrthoDB" id="9777124at2"/>
<protein>
    <recommendedName>
        <fullName evidence="10">Glycerol-3-phosphate acyltransferase</fullName>
    </recommendedName>
    <alternativeName>
        <fullName evidence="10">Acyl-PO4 G3P acyltransferase</fullName>
    </alternativeName>
    <alternativeName>
        <fullName evidence="10">Acyl-phosphate--glycerol-3-phosphate acyltransferase</fullName>
    </alternativeName>
    <alternativeName>
        <fullName evidence="10">G3P acyltransferase</fullName>
        <shortName evidence="10">GPAT</shortName>
        <ecNumber evidence="10">2.3.1.275</ecNumber>
    </alternativeName>
    <alternativeName>
        <fullName evidence="10">Lysophosphatidic acid synthase</fullName>
        <shortName evidence="10">LPA synthase</shortName>
    </alternativeName>
</protein>
<dbReference type="NCBIfam" id="TIGR00023">
    <property type="entry name" value="glycerol-3-phosphate 1-O-acyltransferase PlsY"/>
    <property type="match status" value="1"/>
</dbReference>
<evidence type="ECO:0000256" key="8">
    <source>
        <dbReference type="ARBA" id="ARBA00023209"/>
    </source>
</evidence>
<dbReference type="STRING" id="1121393.SAMN02745216_00487"/>
<feature type="transmembrane region" description="Helical" evidence="10">
    <location>
        <begin position="112"/>
        <end position="141"/>
    </location>
</feature>
<dbReference type="UniPathway" id="UPA00085"/>
<dbReference type="SMART" id="SM01207">
    <property type="entry name" value="G3P_acyltransf"/>
    <property type="match status" value="1"/>
</dbReference>
<evidence type="ECO:0000256" key="9">
    <source>
        <dbReference type="ARBA" id="ARBA00023264"/>
    </source>
</evidence>
<feature type="transmembrane region" description="Helical" evidence="10">
    <location>
        <begin position="161"/>
        <end position="181"/>
    </location>
</feature>
<keyword evidence="3 10" id="KW-0808">Transferase</keyword>
<dbReference type="InterPro" id="IPR003811">
    <property type="entry name" value="G3P_acylTferase_PlsY"/>
</dbReference>
<evidence type="ECO:0000256" key="10">
    <source>
        <dbReference type="HAMAP-Rule" id="MF_01043"/>
    </source>
</evidence>
<organism evidence="11 12">
    <name type="scientific">Desulfatibacillum alkenivorans DSM 16219</name>
    <dbReference type="NCBI Taxonomy" id="1121393"/>
    <lineage>
        <taxon>Bacteria</taxon>
        <taxon>Pseudomonadati</taxon>
        <taxon>Thermodesulfobacteriota</taxon>
        <taxon>Desulfobacteria</taxon>
        <taxon>Desulfobacterales</taxon>
        <taxon>Desulfatibacillaceae</taxon>
        <taxon>Desulfatibacillum</taxon>
    </lineage>
</organism>
<dbReference type="EC" id="2.3.1.275" evidence="10"/>
<dbReference type="Pfam" id="PF02660">
    <property type="entry name" value="G3P_acyltransf"/>
    <property type="match status" value="1"/>
</dbReference>
<dbReference type="PANTHER" id="PTHR30309">
    <property type="entry name" value="INNER MEMBRANE PROTEIN YGIH"/>
    <property type="match status" value="1"/>
</dbReference>